<dbReference type="AlphaFoldDB" id="A0A4R1LUC0"/>
<evidence type="ECO:0000256" key="1">
    <source>
        <dbReference type="SAM" id="SignalP"/>
    </source>
</evidence>
<dbReference type="Pfam" id="PF03781">
    <property type="entry name" value="FGE-sulfatase"/>
    <property type="match status" value="1"/>
</dbReference>
<protein>
    <submittedName>
        <fullName evidence="3">Formylglycine-generating enzyme required for sulfatase activity</fullName>
    </submittedName>
</protein>
<dbReference type="InterPro" id="IPR005532">
    <property type="entry name" value="SUMF_dom"/>
</dbReference>
<dbReference type="PANTHER" id="PTHR23150">
    <property type="entry name" value="SULFATASE MODIFYING FACTOR 1, 2"/>
    <property type="match status" value="1"/>
</dbReference>
<sequence length="323" mass="36917">MNYKYLFLIPLLFISVFSIAQQTTATAQNYSQKIDGTNLSFTMQAIPGGTFKMGSDQGKPDEAPVHDVKLDPFWMSTFEVTWDIFEPFLYKDFEVSHSTESIPAEVDAVTRPTKPYLDMTFGMGKENHPALAMTQYNAIQFCKWLYVRTGVFYRLPTEAEWEYAARANKQSAYFFGEDAALLDEFAWFKDNSGDKTHEVGKKKPNPWGLFDIYGNVAEWTYDQYVDNYSAFAGKVSHNPVVIPETLYPHSIRGGSFVDEAMDLRSAARLASDPAWKQIDPQIPKSNWWMPDAPFIGIRLVRPAVTPSKEEIDAYYDKKPIEDY</sequence>
<name>A0A4R1LUC0_9SPHI</name>
<dbReference type="Gene3D" id="3.90.1580.10">
    <property type="entry name" value="paralog of FGE (formylglycine-generating enzyme)"/>
    <property type="match status" value="1"/>
</dbReference>
<dbReference type="InterPro" id="IPR051043">
    <property type="entry name" value="Sulfatase_Mod_Factor_Kinase"/>
</dbReference>
<proteinExistence type="predicted"/>
<evidence type="ECO:0000313" key="3">
    <source>
        <dbReference type="EMBL" id="TCK82655.1"/>
    </source>
</evidence>
<feature type="domain" description="Sulfatase-modifying factor enzyme-like" evidence="2">
    <location>
        <begin position="43"/>
        <end position="275"/>
    </location>
</feature>
<organism evidence="3 4">
    <name type="scientific">Albibacterium bauzanense</name>
    <dbReference type="NCBI Taxonomy" id="653929"/>
    <lineage>
        <taxon>Bacteria</taxon>
        <taxon>Pseudomonadati</taxon>
        <taxon>Bacteroidota</taxon>
        <taxon>Sphingobacteriia</taxon>
        <taxon>Sphingobacteriales</taxon>
        <taxon>Sphingobacteriaceae</taxon>
        <taxon>Albibacterium</taxon>
    </lineage>
</organism>
<dbReference type="InterPro" id="IPR016187">
    <property type="entry name" value="CTDL_fold"/>
</dbReference>
<dbReference type="PANTHER" id="PTHR23150:SF19">
    <property type="entry name" value="FORMYLGLYCINE-GENERATING ENZYME"/>
    <property type="match status" value="1"/>
</dbReference>
<evidence type="ECO:0000313" key="4">
    <source>
        <dbReference type="Proteomes" id="UP000294616"/>
    </source>
</evidence>
<gene>
    <name evidence="3" type="ORF">C8N28_1239</name>
</gene>
<dbReference type="RefSeq" id="WP_132222671.1">
    <property type="nucleotide sequence ID" value="NZ_SMGO01000002.1"/>
</dbReference>
<dbReference type="InterPro" id="IPR042095">
    <property type="entry name" value="SUMF_sf"/>
</dbReference>
<evidence type="ECO:0000259" key="2">
    <source>
        <dbReference type="Pfam" id="PF03781"/>
    </source>
</evidence>
<keyword evidence="4" id="KW-1185">Reference proteome</keyword>
<dbReference type="OrthoDB" id="9773278at2"/>
<dbReference type="EMBL" id="SMGO01000002">
    <property type="protein sequence ID" value="TCK82655.1"/>
    <property type="molecule type" value="Genomic_DNA"/>
</dbReference>
<comment type="caution">
    <text evidence="3">The sequence shown here is derived from an EMBL/GenBank/DDBJ whole genome shotgun (WGS) entry which is preliminary data.</text>
</comment>
<dbReference type="SUPFAM" id="SSF56436">
    <property type="entry name" value="C-type lectin-like"/>
    <property type="match status" value="1"/>
</dbReference>
<dbReference type="Proteomes" id="UP000294616">
    <property type="component" value="Unassembled WGS sequence"/>
</dbReference>
<feature type="chain" id="PRO_5020881091" evidence="1">
    <location>
        <begin position="21"/>
        <end position="323"/>
    </location>
</feature>
<reference evidence="3 4" key="1">
    <citation type="submission" date="2019-03" db="EMBL/GenBank/DDBJ databases">
        <title>Genomic Encyclopedia of Archaeal and Bacterial Type Strains, Phase II (KMG-II): from individual species to whole genera.</title>
        <authorList>
            <person name="Goeker M."/>
        </authorList>
    </citation>
    <scope>NUCLEOTIDE SEQUENCE [LARGE SCALE GENOMIC DNA]</scope>
    <source>
        <strain evidence="3 4">DSM 22554</strain>
    </source>
</reference>
<feature type="signal peptide" evidence="1">
    <location>
        <begin position="1"/>
        <end position="20"/>
    </location>
</feature>
<dbReference type="GO" id="GO:0120147">
    <property type="term" value="F:formylglycine-generating oxidase activity"/>
    <property type="evidence" value="ECO:0007669"/>
    <property type="project" value="TreeGrafter"/>
</dbReference>
<accession>A0A4R1LUC0</accession>
<keyword evidence="1" id="KW-0732">Signal</keyword>